<dbReference type="AlphaFoldDB" id="A0A803P601"/>
<reference evidence="2" key="1">
    <citation type="submission" date="2018-11" db="EMBL/GenBank/DDBJ databases">
        <authorList>
            <person name="Grassa J C."/>
        </authorList>
    </citation>
    <scope>NUCLEOTIDE SEQUENCE [LARGE SCALE GENOMIC DNA]</scope>
</reference>
<organism evidence="2 3">
    <name type="scientific">Cannabis sativa</name>
    <name type="common">Hemp</name>
    <name type="synonym">Marijuana</name>
    <dbReference type="NCBI Taxonomy" id="3483"/>
    <lineage>
        <taxon>Eukaryota</taxon>
        <taxon>Viridiplantae</taxon>
        <taxon>Streptophyta</taxon>
        <taxon>Embryophyta</taxon>
        <taxon>Tracheophyta</taxon>
        <taxon>Spermatophyta</taxon>
        <taxon>Magnoliopsida</taxon>
        <taxon>eudicotyledons</taxon>
        <taxon>Gunneridae</taxon>
        <taxon>Pentapetalae</taxon>
        <taxon>rosids</taxon>
        <taxon>fabids</taxon>
        <taxon>Rosales</taxon>
        <taxon>Cannabaceae</taxon>
        <taxon>Cannabis</taxon>
    </lineage>
</organism>
<evidence type="ECO:0000313" key="3">
    <source>
        <dbReference type="Proteomes" id="UP000596661"/>
    </source>
</evidence>
<dbReference type="Gramene" id="evm.model.03.1617">
    <property type="protein sequence ID" value="cds.evm.model.03.1617"/>
    <property type="gene ID" value="evm.TU.03.1617"/>
</dbReference>
<keyword evidence="3" id="KW-1185">Reference proteome</keyword>
<dbReference type="Proteomes" id="UP000596661">
    <property type="component" value="Chromosome 3"/>
</dbReference>
<feature type="coiled-coil region" evidence="1">
    <location>
        <begin position="138"/>
        <end position="221"/>
    </location>
</feature>
<dbReference type="EMBL" id="UZAU01000322">
    <property type="status" value="NOT_ANNOTATED_CDS"/>
    <property type="molecule type" value="Genomic_DNA"/>
</dbReference>
<evidence type="ECO:0000313" key="2">
    <source>
        <dbReference type="EnsemblPlants" id="cds.evm.model.03.1617"/>
    </source>
</evidence>
<reference evidence="2" key="2">
    <citation type="submission" date="2021-03" db="UniProtKB">
        <authorList>
            <consortium name="EnsemblPlants"/>
        </authorList>
    </citation>
    <scope>IDENTIFICATION</scope>
</reference>
<evidence type="ECO:0000256" key="1">
    <source>
        <dbReference type="SAM" id="Coils"/>
    </source>
</evidence>
<protein>
    <submittedName>
        <fullName evidence="2">Uncharacterized protein</fullName>
    </submittedName>
</protein>
<name>A0A803P601_CANSA</name>
<keyword evidence="1" id="KW-0175">Coiled coil</keyword>
<accession>A0A803P601</accession>
<proteinExistence type="predicted"/>
<dbReference type="EnsemblPlants" id="evm.model.03.1617">
    <property type="protein sequence ID" value="cds.evm.model.03.1617"/>
    <property type="gene ID" value="evm.TU.03.1617"/>
</dbReference>
<sequence>MASVKRSKGYLMNMIPILLISLELIWRLPKSKDLDKAVVERLQFETIWDDYYLPELLIEASTWCPKGSKNTCCSVWSRFHMEVVQGIPTATAALKKKVRKRGRTVNATLPAHDSGREKSNSVGANERCLACVGYAYTMDNENRKVVELSKKLRVTKDRAIAIEGQVTALKEKVVSLETAQKKASDLEESSRDALEKQVVVDDDLRDRVKVLKKKVTSLKDQALLDVTYYNGLCFNAIYTAWDANAYLKETDFTIYGRKPVVGETLRVEGYNPKCSNFPPSVGDAPPRESEGRKETLVDVIGL</sequence>